<keyword evidence="13" id="KW-0170">Cobalt</keyword>
<comment type="cofactor">
    <cofactor evidence="10 13">
        <name>a divalent metal cation</name>
        <dbReference type="ChEBI" id="CHEBI:60240"/>
    </cofactor>
    <text evidence="10 13">Binds 1 divalent metal cation per subunit.</text>
</comment>
<comment type="cofactor">
    <cofactor evidence="3">
        <name>Co(2+)</name>
        <dbReference type="ChEBI" id="CHEBI:48828"/>
    </cofactor>
</comment>
<dbReference type="EC" id="5.1.3.1" evidence="7 10"/>
<keyword evidence="9 10" id="KW-0413">Isomerase</keyword>
<evidence type="ECO:0000256" key="3">
    <source>
        <dbReference type="ARBA" id="ARBA00001941"/>
    </source>
</evidence>
<feature type="binding site" evidence="14">
    <location>
        <position position="182"/>
    </location>
    <ligand>
        <name>substrate</name>
    </ligand>
</feature>
<comment type="cofactor">
    <cofactor evidence="4">
        <name>Zn(2+)</name>
        <dbReference type="ChEBI" id="CHEBI:29105"/>
    </cofactor>
</comment>
<dbReference type="InterPro" id="IPR013785">
    <property type="entry name" value="Aldolase_TIM"/>
</dbReference>
<dbReference type="Gene3D" id="3.20.20.70">
    <property type="entry name" value="Aldolase class I"/>
    <property type="match status" value="1"/>
</dbReference>
<feature type="binding site" evidence="10 14">
    <location>
        <begin position="147"/>
        <end position="150"/>
    </location>
    <ligand>
        <name>substrate</name>
    </ligand>
</feature>
<dbReference type="PROSITE" id="PS01085">
    <property type="entry name" value="RIBUL_P_3_EPIMER_1"/>
    <property type="match status" value="1"/>
</dbReference>
<feature type="binding site" evidence="10 14">
    <location>
        <position position="13"/>
    </location>
    <ligand>
        <name>substrate</name>
    </ligand>
</feature>
<name>M2BJ06_TREDN</name>
<organism evidence="15 16">
    <name type="scientific">Treponema denticola SP33</name>
    <dbReference type="NCBI Taxonomy" id="999437"/>
    <lineage>
        <taxon>Bacteria</taxon>
        <taxon>Pseudomonadati</taxon>
        <taxon>Spirochaetota</taxon>
        <taxon>Spirochaetia</taxon>
        <taxon>Spirochaetales</taxon>
        <taxon>Treponemataceae</taxon>
        <taxon>Treponema</taxon>
    </lineage>
</organism>
<reference evidence="15 16" key="1">
    <citation type="submission" date="2012-01" db="EMBL/GenBank/DDBJ databases">
        <title>The Genome Sequence of Treponema denticola SP33.</title>
        <authorList>
            <consortium name="The Broad Institute Genome Sequencing Platform"/>
            <person name="Earl A."/>
            <person name="Ward D."/>
            <person name="Feldgarden M."/>
            <person name="Gevers D."/>
            <person name="Blanton J.M."/>
            <person name="Fenno C.J."/>
            <person name="Baranova O.V."/>
            <person name="Mathney J."/>
            <person name="Dewhirst F.E."/>
            <person name="Izard J."/>
            <person name="Young S.K."/>
            <person name="Zeng Q."/>
            <person name="Gargeya S."/>
            <person name="Fitzgerald M."/>
            <person name="Haas B."/>
            <person name="Abouelleil A."/>
            <person name="Alvarado L."/>
            <person name="Arachchi H.M."/>
            <person name="Berlin A."/>
            <person name="Chapman S.B."/>
            <person name="Gearin G."/>
            <person name="Goldberg J."/>
            <person name="Griggs A."/>
            <person name="Gujja S."/>
            <person name="Hansen M."/>
            <person name="Heiman D."/>
            <person name="Howarth C."/>
            <person name="Larimer J."/>
            <person name="Lui A."/>
            <person name="MacDonald P.J.P."/>
            <person name="McCowen C."/>
            <person name="Montmayeur A."/>
            <person name="Murphy C."/>
            <person name="Neiman D."/>
            <person name="Pearson M."/>
            <person name="Priest M."/>
            <person name="Roberts A."/>
            <person name="Saif S."/>
            <person name="Shea T."/>
            <person name="Sisk P."/>
            <person name="Stolte C."/>
            <person name="Sykes S."/>
            <person name="Wortman J."/>
            <person name="Nusbaum C."/>
            <person name="Birren B."/>
        </authorList>
    </citation>
    <scope>NUCLEOTIDE SEQUENCE [LARGE SCALE GENOMIC DNA]</scope>
    <source>
        <strain evidence="15 16">SP33</strain>
    </source>
</reference>
<dbReference type="GO" id="GO:0019323">
    <property type="term" value="P:pentose catabolic process"/>
    <property type="evidence" value="ECO:0007669"/>
    <property type="project" value="UniProtKB-UniRule"/>
</dbReference>
<evidence type="ECO:0000313" key="15">
    <source>
        <dbReference type="EMBL" id="EMB24992.1"/>
    </source>
</evidence>
<feature type="active site" description="Proton acceptor" evidence="10 12">
    <location>
        <position position="40"/>
    </location>
</feature>
<dbReference type="PATRIC" id="fig|999437.3.peg.1071"/>
<keyword evidence="13" id="KW-0464">Manganese</keyword>
<sequence length="212" mass="23021">MVNMDRCFKLSPSLLSADFSKLGEELVFIEKNGGDWVHIDVMDGQFVPNLTFGAPVVKSIRSCSKLVFDVHLMVNNPENLVTAFADAGADYFTFHAEASIHSDRLIADIRSHGMKAGVSIVPSTPVGMLEEIAPLADLILVMSVNPGFGGQKLIPYCLEKVKRLRSLREEKKYNYLISVDGGIDSKNVGLVIDAGADVIVSGSAFFSGDLRI</sequence>
<accession>M2BJ06</accession>
<comment type="caution">
    <text evidence="15">The sequence shown here is derived from an EMBL/GenBank/DDBJ whole genome shotgun (WGS) entry which is preliminary data.</text>
</comment>
<dbReference type="HOGENOM" id="CLU_054856_2_1_12"/>
<dbReference type="NCBIfam" id="NF004076">
    <property type="entry name" value="PRK05581.1-4"/>
    <property type="match status" value="1"/>
</dbReference>
<keyword evidence="8 10" id="KW-0479">Metal-binding</keyword>
<dbReference type="PANTHER" id="PTHR11749">
    <property type="entry name" value="RIBULOSE-5-PHOSPHATE-3-EPIMERASE"/>
    <property type="match status" value="1"/>
</dbReference>
<evidence type="ECO:0000256" key="5">
    <source>
        <dbReference type="ARBA" id="ARBA00001954"/>
    </source>
</evidence>
<comment type="cofactor">
    <cofactor evidence="2">
        <name>Mn(2+)</name>
        <dbReference type="ChEBI" id="CHEBI:29035"/>
    </cofactor>
</comment>
<comment type="similarity">
    <text evidence="6 10 11">Belongs to the ribulose-phosphate 3-epimerase family.</text>
</comment>
<dbReference type="GO" id="GO:0004750">
    <property type="term" value="F:D-ribulose-phosphate 3-epimerase activity"/>
    <property type="evidence" value="ECO:0007669"/>
    <property type="project" value="UniProtKB-UniRule"/>
</dbReference>
<evidence type="ECO:0000256" key="6">
    <source>
        <dbReference type="ARBA" id="ARBA00009541"/>
    </source>
</evidence>
<comment type="pathway">
    <text evidence="10">Carbohydrate degradation.</text>
</comment>
<dbReference type="Pfam" id="PF00834">
    <property type="entry name" value="Ribul_P_3_epim"/>
    <property type="match status" value="1"/>
</dbReference>
<dbReference type="SUPFAM" id="SSF51366">
    <property type="entry name" value="Ribulose-phoshate binding barrel"/>
    <property type="match status" value="1"/>
</dbReference>
<dbReference type="GO" id="GO:0006098">
    <property type="term" value="P:pentose-phosphate shunt"/>
    <property type="evidence" value="ECO:0007669"/>
    <property type="project" value="UniProtKB-UniRule"/>
</dbReference>
<evidence type="ECO:0000256" key="2">
    <source>
        <dbReference type="ARBA" id="ARBA00001936"/>
    </source>
</evidence>
<evidence type="ECO:0000256" key="4">
    <source>
        <dbReference type="ARBA" id="ARBA00001947"/>
    </source>
</evidence>
<evidence type="ECO:0000256" key="7">
    <source>
        <dbReference type="ARBA" id="ARBA00013188"/>
    </source>
</evidence>
<feature type="binding site" evidence="10 14">
    <location>
        <position position="71"/>
    </location>
    <ligand>
        <name>substrate</name>
    </ligand>
</feature>
<gene>
    <name evidence="10" type="primary">rpe</name>
    <name evidence="15" type="ORF">HMPREF9733_01054</name>
</gene>
<evidence type="ECO:0000256" key="9">
    <source>
        <dbReference type="ARBA" id="ARBA00023235"/>
    </source>
</evidence>
<feature type="active site" description="Proton donor" evidence="10 12">
    <location>
        <position position="180"/>
    </location>
</feature>
<feature type="binding site" evidence="10 13">
    <location>
        <position position="180"/>
    </location>
    <ligand>
        <name>a divalent metal cation</name>
        <dbReference type="ChEBI" id="CHEBI:60240"/>
    </ligand>
</feature>
<comment type="function">
    <text evidence="10">Catalyzes the reversible epimerization of D-ribulose 5-phosphate to D-xylulose 5-phosphate.</text>
</comment>
<comment type="catalytic activity">
    <reaction evidence="1 10 11">
        <text>D-ribulose 5-phosphate = D-xylulose 5-phosphate</text>
        <dbReference type="Rhea" id="RHEA:13677"/>
        <dbReference type="ChEBI" id="CHEBI:57737"/>
        <dbReference type="ChEBI" id="CHEBI:58121"/>
        <dbReference type="EC" id="5.1.3.1"/>
    </reaction>
</comment>
<dbReference type="CDD" id="cd00429">
    <property type="entry name" value="RPE"/>
    <property type="match status" value="1"/>
</dbReference>
<evidence type="ECO:0000256" key="11">
    <source>
        <dbReference type="PIRNR" id="PIRNR001461"/>
    </source>
</evidence>
<dbReference type="GO" id="GO:0005737">
    <property type="term" value="C:cytoplasm"/>
    <property type="evidence" value="ECO:0007669"/>
    <property type="project" value="UniProtKB-ARBA"/>
</dbReference>
<feature type="binding site" evidence="10">
    <location>
        <begin position="180"/>
        <end position="182"/>
    </location>
    <ligand>
        <name>substrate</name>
    </ligand>
</feature>
<dbReference type="InterPro" id="IPR026019">
    <property type="entry name" value="Ribul_P_3_epim"/>
</dbReference>
<evidence type="ECO:0000256" key="14">
    <source>
        <dbReference type="PIRSR" id="PIRSR001461-3"/>
    </source>
</evidence>
<feature type="binding site" evidence="10 14">
    <location>
        <begin position="202"/>
        <end position="203"/>
    </location>
    <ligand>
        <name>substrate</name>
    </ligand>
</feature>
<protein>
    <recommendedName>
        <fullName evidence="7 10">Ribulose-phosphate 3-epimerase</fullName>
        <ecNumber evidence="7 10">5.1.3.1</ecNumber>
    </recommendedName>
</protein>
<dbReference type="GO" id="GO:0046872">
    <property type="term" value="F:metal ion binding"/>
    <property type="evidence" value="ECO:0007669"/>
    <property type="project" value="UniProtKB-UniRule"/>
</dbReference>
<evidence type="ECO:0000256" key="8">
    <source>
        <dbReference type="ARBA" id="ARBA00022723"/>
    </source>
</evidence>
<comment type="cofactor">
    <cofactor evidence="5">
        <name>Fe(2+)</name>
        <dbReference type="ChEBI" id="CHEBI:29033"/>
    </cofactor>
</comment>
<dbReference type="EMBL" id="AGDZ01000019">
    <property type="protein sequence ID" value="EMB24992.1"/>
    <property type="molecule type" value="Genomic_DNA"/>
</dbReference>
<dbReference type="PIRSF" id="PIRSF001461">
    <property type="entry name" value="RPE"/>
    <property type="match status" value="1"/>
</dbReference>
<dbReference type="InterPro" id="IPR000056">
    <property type="entry name" value="Ribul_P_3_epim-like"/>
</dbReference>
<feature type="binding site" evidence="10 13">
    <location>
        <position position="71"/>
    </location>
    <ligand>
        <name>a divalent metal cation</name>
        <dbReference type="ChEBI" id="CHEBI:60240"/>
    </ligand>
</feature>
<dbReference type="Proteomes" id="UP000016183">
    <property type="component" value="Unassembled WGS sequence"/>
</dbReference>
<evidence type="ECO:0000256" key="10">
    <source>
        <dbReference type="HAMAP-Rule" id="MF_02227"/>
    </source>
</evidence>
<dbReference type="NCBIfam" id="TIGR01163">
    <property type="entry name" value="rpe"/>
    <property type="match status" value="1"/>
</dbReference>
<keyword evidence="13" id="KW-0862">Zinc</keyword>
<evidence type="ECO:0000256" key="13">
    <source>
        <dbReference type="PIRSR" id="PIRSR001461-2"/>
    </source>
</evidence>
<dbReference type="InterPro" id="IPR011060">
    <property type="entry name" value="RibuloseP-bd_barrel"/>
</dbReference>
<dbReference type="HAMAP" id="MF_02227">
    <property type="entry name" value="RPE"/>
    <property type="match status" value="1"/>
</dbReference>
<feature type="binding site" evidence="10 13">
    <location>
        <position position="38"/>
    </location>
    <ligand>
        <name>a divalent metal cation</name>
        <dbReference type="ChEBI" id="CHEBI:60240"/>
    </ligand>
</feature>
<dbReference type="FunFam" id="3.20.20.70:FF:000004">
    <property type="entry name" value="Ribulose-phosphate 3-epimerase"/>
    <property type="match status" value="1"/>
</dbReference>
<proteinExistence type="inferred from homology"/>
<evidence type="ECO:0000313" key="16">
    <source>
        <dbReference type="Proteomes" id="UP000016183"/>
    </source>
</evidence>
<dbReference type="AlphaFoldDB" id="M2BJ06"/>
<feature type="binding site" evidence="10 13">
    <location>
        <position position="40"/>
    </location>
    <ligand>
        <name>a divalent metal cation</name>
        <dbReference type="ChEBI" id="CHEBI:60240"/>
    </ligand>
</feature>
<evidence type="ECO:0000256" key="1">
    <source>
        <dbReference type="ARBA" id="ARBA00001782"/>
    </source>
</evidence>
<keyword evidence="10 11" id="KW-0119">Carbohydrate metabolism</keyword>
<evidence type="ECO:0000256" key="12">
    <source>
        <dbReference type="PIRSR" id="PIRSR001461-1"/>
    </source>
</evidence>